<evidence type="ECO:0000259" key="11">
    <source>
        <dbReference type="PROSITE" id="PS50280"/>
    </source>
</evidence>
<keyword evidence="1" id="KW-0489">Methyltransferase</keyword>
<dbReference type="InterPro" id="IPR000313">
    <property type="entry name" value="PWWP_dom"/>
</dbReference>
<dbReference type="Gene3D" id="2.30.30.140">
    <property type="match status" value="1"/>
</dbReference>
<reference evidence="14 15" key="2">
    <citation type="submission" date="2020-07" db="EMBL/GenBank/DDBJ databases">
        <title>Genome assembly of wild tea tree DASZ reveals pedigree and selection history of tea varieties.</title>
        <authorList>
            <person name="Zhang W."/>
        </authorList>
    </citation>
    <scope>NUCLEOTIDE SEQUENCE [LARGE SCALE GENOMIC DNA]</scope>
    <source>
        <strain evidence="15">cv. G240</strain>
        <tissue evidence="14">Leaf</tissue>
    </source>
</reference>
<evidence type="ECO:0000256" key="4">
    <source>
        <dbReference type="ARBA" id="ARBA00022723"/>
    </source>
</evidence>
<dbReference type="InterPro" id="IPR046341">
    <property type="entry name" value="SET_dom_sf"/>
</dbReference>
<dbReference type="GO" id="GO:0006325">
    <property type="term" value="P:chromatin organization"/>
    <property type="evidence" value="ECO:0007669"/>
    <property type="project" value="UniProtKB-KW"/>
</dbReference>
<dbReference type="PANTHER" id="PTHR13793:SF92">
    <property type="entry name" value="HISTONE-LYSINE N-METHYLTRANSFERASE ATX3"/>
    <property type="match status" value="1"/>
</dbReference>
<evidence type="ECO:0000256" key="9">
    <source>
        <dbReference type="SAM" id="MobiDB-lite"/>
    </source>
</evidence>
<dbReference type="Gene3D" id="3.30.40.10">
    <property type="entry name" value="Zinc/RING finger domain, C3HC4 (zinc finger)"/>
    <property type="match status" value="2"/>
</dbReference>
<evidence type="ECO:0000256" key="1">
    <source>
        <dbReference type="ARBA" id="ARBA00022603"/>
    </source>
</evidence>
<dbReference type="InterPro" id="IPR025780">
    <property type="entry name" value="Hist-Lys_N-MeTrfase_ATX"/>
</dbReference>
<dbReference type="InterPro" id="IPR001214">
    <property type="entry name" value="SET_dom"/>
</dbReference>
<dbReference type="Proteomes" id="UP000593564">
    <property type="component" value="Unassembled WGS sequence"/>
</dbReference>
<evidence type="ECO:0000256" key="7">
    <source>
        <dbReference type="ARBA" id="ARBA00022853"/>
    </source>
</evidence>
<feature type="compositionally biased region" description="Acidic residues" evidence="9">
    <location>
        <begin position="1"/>
        <end position="12"/>
    </location>
</feature>
<evidence type="ECO:0000256" key="5">
    <source>
        <dbReference type="ARBA" id="ARBA00022771"/>
    </source>
</evidence>
<dbReference type="Pfam" id="PF13832">
    <property type="entry name" value="zf-HC5HC2H_2"/>
    <property type="match status" value="1"/>
</dbReference>
<keyword evidence="2" id="KW-0808">Transferase</keyword>
<evidence type="ECO:0000313" key="15">
    <source>
        <dbReference type="Proteomes" id="UP000593564"/>
    </source>
</evidence>
<keyword evidence="5 8" id="KW-0863">Zinc-finger</keyword>
<accession>A0A7J7IBS3</accession>
<reference evidence="15" key="1">
    <citation type="journal article" date="2020" name="Nat. Commun.">
        <title>Genome assembly of wild tea tree DASZ reveals pedigree and selection history of tea varieties.</title>
        <authorList>
            <person name="Zhang W."/>
            <person name="Zhang Y."/>
            <person name="Qiu H."/>
            <person name="Guo Y."/>
            <person name="Wan H."/>
            <person name="Zhang X."/>
            <person name="Scossa F."/>
            <person name="Alseekh S."/>
            <person name="Zhang Q."/>
            <person name="Wang P."/>
            <person name="Xu L."/>
            <person name="Schmidt M.H."/>
            <person name="Jia X."/>
            <person name="Li D."/>
            <person name="Zhu A."/>
            <person name="Guo F."/>
            <person name="Chen W."/>
            <person name="Ni D."/>
            <person name="Usadel B."/>
            <person name="Fernie A.R."/>
            <person name="Wen W."/>
        </authorList>
    </citation>
    <scope>NUCLEOTIDE SEQUENCE [LARGE SCALE GENOMIC DNA]</scope>
    <source>
        <strain evidence="15">cv. G240</strain>
    </source>
</reference>
<dbReference type="PROSITE" id="PS50016">
    <property type="entry name" value="ZF_PHD_2"/>
    <property type="match status" value="1"/>
</dbReference>
<keyword evidence="7" id="KW-0156">Chromatin regulator</keyword>
<dbReference type="FunFam" id="3.30.40.10:FF:000454">
    <property type="entry name" value="Histone-lysine N-methyltransferase"/>
    <property type="match status" value="1"/>
</dbReference>
<dbReference type="InterPro" id="IPR019786">
    <property type="entry name" value="Zinc_finger_PHD-type_CS"/>
</dbReference>
<evidence type="ECO:0008006" key="16">
    <source>
        <dbReference type="Google" id="ProtNLM"/>
    </source>
</evidence>
<dbReference type="CDD" id="cd20143">
    <property type="entry name" value="PWWP_AtATX3-like"/>
    <property type="match status" value="1"/>
</dbReference>
<evidence type="ECO:0000259" key="10">
    <source>
        <dbReference type="PROSITE" id="PS50016"/>
    </source>
</evidence>
<gene>
    <name evidence="14" type="ORF">HYC85_003195</name>
</gene>
<evidence type="ECO:0000259" key="13">
    <source>
        <dbReference type="PROSITE" id="PS50868"/>
    </source>
</evidence>
<dbReference type="PROSITE" id="PS50280">
    <property type="entry name" value="SET"/>
    <property type="match status" value="1"/>
</dbReference>
<dbReference type="InterPro" id="IPR019787">
    <property type="entry name" value="Znf_PHD-finger"/>
</dbReference>
<dbReference type="PROSITE" id="PS51566">
    <property type="entry name" value="SAM_MT43_TRX_MLL"/>
    <property type="match status" value="1"/>
</dbReference>
<dbReference type="SMART" id="SM00317">
    <property type="entry name" value="SET"/>
    <property type="match status" value="1"/>
</dbReference>
<keyword evidence="3" id="KW-0949">S-adenosyl-L-methionine</keyword>
<dbReference type="InterPro" id="IPR003616">
    <property type="entry name" value="Post-SET_dom"/>
</dbReference>
<dbReference type="Pfam" id="PF13831">
    <property type="entry name" value="PHD_2"/>
    <property type="match status" value="1"/>
</dbReference>
<organism evidence="14 15">
    <name type="scientific">Camellia sinensis</name>
    <name type="common">Tea plant</name>
    <name type="synonym">Thea sinensis</name>
    <dbReference type="NCBI Taxonomy" id="4442"/>
    <lineage>
        <taxon>Eukaryota</taxon>
        <taxon>Viridiplantae</taxon>
        <taxon>Streptophyta</taxon>
        <taxon>Embryophyta</taxon>
        <taxon>Tracheophyta</taxon>
        <taxon>Spermatophyta</taxon>
        <taxon>Magnoliopsida</taxon>
        <taxon>eudicotyledons</taxon>
        <taxon>Gunneridae</taxon>
        <taxon>Pentapetalae</taxon>
        <taxon>asterids</taxon>
        <taxon>Ericales</taxon>
        <taxon>Theaceae</taxon>
        <taxon>Camellia</taxon>
    </lineage>
</organism>
<dbReference type="PROSITE" id="PS50812">
    <property type="entry name" value="PWWP"/>
    <property type="match status" value="1"/>
</dbReference>
<evidence type="ECO:0000313" key="14">
    <source>
        <dbReference type="EMBL" id="KAF5961986.1"/>
    </source>
</evidence>
<dbReference type="GO" id="GO:0048188">
    <property type="term" value="C:Set1C/COMPASS complex"/>
    <property type="evidence" value="ECO:0007669"/>
    <property type="project" value="UniProtKB-ARBA"/>
</dbReference>
<keyword evidence="4" id="KW-0479">Metal-binding</keyword>
<feature type="domain" description="PHD-type" evidence="10">
    <location>
        <begin position="551"/>
        <end position="602"/>
    </location>
</feature>
<dbReference type="InterPro" id="IPR042011">
    <property type="entry name" value="ATX3/4/5_PHD"/>
</dbReference>
<keyword evidence="15" id="KW-1185">Reference proteome</keyword>
<dbReference type="Pfam" id="PF00855">
    <property type="entry name" value="PWWP"/>
    <property type="match status" value="1"/>
</dbReference>
<dbReference type="GO" id="GO:0032259">
    <property type="term" value="P:methylation"/>
    <property type="evidence" value="ECO:0007669"/>
    <property type="project" value="UniProtKB-KW"/>
</dbReference>
<dbReference type="CDD" id="cd15495">
    <property type="entry name" value="PHD_ATX3_4_5_like"/>
    <property type="match status" value="1"/>
</dbReference>
<dbReference type="InterPro" id="IPR001965">
    <property type="entry name" value="Znf_PHD"/>
</dbReference>
<dbReference type="GO" id="GO:0008168">
    <property type="term" value="F:methyltransferase activity"/>
    <property type="evidence" value="ECO:0007669"/>
    <property type="project" value="UniProtKB-KW"/>
</dbReference>
<dbReference type="GO" id="GO:0006357">
    <property type="term" value="P:regulation of transcription by RNA polymerase II"/>
    <property type="evidence" value="ECO:0007669"/>
    <property type="project" value="TreeGrafter"/>
</dbReference>
<name>A0A7J7IBS3_CAMSI</name>
<feature type="region of interest" description="Disordered" evidence="9">
    <location>
        <begin position="1"/>
        <end position="27"/>
    </location>
</feature>
<dbReference type="SUPFAM" id="SSF57903">
    <property type="entry name" value="FYVE/PHD zinc finger"/>
    <property type="match status" value="2"/>
</dbReference>
<dbReference type="Gene3D" id="2.170.270.10">
    <property type="entry name" value="SET domain"/>
    <property type="match status" value="1"/>
</dbReference>
<feature type="domain" description="Post-SET" evidence="13">
    <location>
        <begin position="986"/>
        <end position="1002"/>
    </location>
</feature>
<proteinExistence type="predicted"/>
<dbReference type="PROSITE" id="PS01359">
    <property type="entry name" value="ZF_PHD_1"/>
    <property type="match status" value="1"/>
</dbReference>
<evidence type="ECO:0000259" key="12">
    <source>
        <dbReference type="PROSITE" id="PS50812"/>
    </source>
</evidence>
<dbReference type="SUPFAM" id="SSF63748">
    <property type="entry name" value="Tudor/PWWP/MBT"/>
    <property type="match status" value="1"/>
</dbReference>
<dbReference type="Pfam" id="PF00856">
    <property type="entry name" value="SET"/>
    <property type="match status" value="1"/>
</dbReference>
<dbReference type="SMART" id="SM00249">
    <property type="entry name" value="PHD"/>
    <property type="match status" value="2"/>
</dbReference>
<dbReference type="EMBL" id="JACBKZ010000001">
    <property type="protein sequence ID" value="KAF5961986.1"/>
    <property type="molecule type" value="Genomic_DNA"/>
</dbReference>
<feature type="domain" description="PWWP" evidence="12">
    <location>
        <begin position="145"/>
        <end position="214"/>
    </location>
</feature>
<evidence type="ECO:0000256" key="6">
    <source>
        <dbReference type="ARBA" id="ARBA00022833"/>
    </source>
</evidence>
<dbReference type="InterPro" id="IPR011011">
    <property type="entry name" value="Znf_FYVE_PHD"/>
</dbReference>
<dbReference type="PROSITE" id="PS50868">
    <property type="entry name" value="POST_SET"/>
    <property type="match status" value="1"/>
</dbReference>
<protein>
    <recommendedName>
        <fullName evidence="16">Histone-lysine N-methyltransferase</fullName>
    </recommendedName>
</protein>
<dbReference type="GO" id="GO:0008270">
    <property type="term" value="F:zinc ion binding"/>
    <property type="evidence" value="ECO:0007669"/>
    <property type="project" value="UniProtKB-KW"/>
</dbReference>
<evidence type="ECO:0000256" key="2">
    <source>
        <dbReference type="ARBA" id="ARBA00022679"/>
    </source>
</evidence>
<dbReference type="SUPFAM" id="SSF82199">
    <property type="entry name" value="SET domain"/>
    <property type="match status" value="1"/>
</dbReference>
<dbReference type="AlphaFoldDB" id="A0A7J7IBS3"/>
<evidence type="ECO:0000256" key="3">
    <source>
        <dbReference type="ARBA" id="ARBA00022691"/>
    </source>
</evidence>
<dbReference type="PANTHER" id="PTHR13793">
    <property type="entry name" value="PHD FINGER PROTEINS"/>
    <property type="match status" value="1"/>
</dbReference>
<dbReference type="CDD" id="cd15517">
    <property type="entry name" value="PHD_TCF19_like"/>
    <property type="match status" value="1"/>
</dbReference>
<feature type="domain" description="SET" evidence="11">
    <location>
        <begin position="691"/>
        <end position="977"/>
    </location>
</feature>
<keyword evidence="6" id="KW-0862">Zinc</keyword>
<sequence>MAEDIDSEEEEREAGSVNPKKQKKNGFYSVPVKKGFDRIHGDEGGYSSVVDSCCNGVSYLAVEVESDFNNPNNGNQSRPPLLRSSRGRVQVLPSRFNDSVIDSWKKKNCSTLDDDNESCFDALKRNRQGKLRKRTDFYKPEDFVLGDIVWAKSGKKYPAWPAIVIDPLWQAPKPVLKACVPGTICVMYYGFSKNGKQRDYAWVKDGMIFPFLEYMDRFRTQTQLYGSKPIDFQMAIDEAILAENGYTDTGLETDPATNHIEIQEATGSNHDQEGWLIFQRSVNGFQLLSDKIVFRKDAYYKKKDTQLCHSCGLILPCKTTKKKKGSTCEVQYLCEHCAKLWKSKQYCGVCKKIWHHSDGGSWVCCDGCNVWVHAECAKICGKLLKLLNGLNFEGSGAHRLFTALSAKESLIVNYWLQKNSSQKSGTLAHMEFILSAICLPTENSGQTVMPDKVTVVCTGMEGIYFPSLHLVECKCGSCGTKKQTVGEWERHTGSRAKKWKVSIKVKGSTLTLEKWIAEYNANGFNPLKLNKQQLLSFLQEKYEPVHAKWTTERCAICRWVEDWDYNKIVICNRCQIAVHQECYGANNVQDFTSWVCRACETPNVERECYLNAASAGGALKPTDVDSLWVHVTCAWFQPEVAFIDAEKMEPAVGLLRIPSHSFVKMHCLEKNGKQMTKWVSYCAAHRDPNPDGVLIMQTPVGVFSTGGLLQNQKQEHYFRGSRLVSTKRAELPDLSNDSNVDTNDFEPLSAARCRIFRRSNNKNAGAEPISHRLRGPSHHSLDEIDSLNSDGVISTPQKLKIQRLLLHSGNGSTTCRQTFFHYELLLLPTLYDSHSTSTFAFFRKQNVIGFVLVNLEYMDGAYLHVRIFKKEKCDIIIDAGNIHLQVLEYRGEQVRRSVADLREARYRLEGKDCYLFKISEEVVIDATNKGNIGRLINHSCMPNCYARIMSMGEEESRIVLIAKTDVAAGDELTYDYLFDTDEREESKVPCLCRAPNCRKFMN</sequence>
<dbReference type="SMART" id="SM00508">
    <property type="entry name" value="PostSET"/>
    <property type="match status" value="1"/>
</dbReference>
<dbReference type="InterPro" id="IPR050701">
    <property type="entry name" value="Histone_Mod_Regulator"/>
</dbReference>
<comment type="caution">
    <text evidence="14">The sequence shown here is derived from an EMBL/GenBank/DDBJ whole genome shotgun (WGS) entry which is preliminary data.</text>
</comment>
<dbReference type="InterPro" id="IPR013083">
    <property type="entry name" value="Znf_RING/FYVE/PHD"/>
</dbReference>
<evidence type="ECO:0000256" key="8">
    <source>
        <dbReference type="PROSITE-ProRule" id="PRU00146"/>
    </source>
</evidence>